<dbReference type="Proteomes" id="UP001501294">
    <property type="component" value="Unassembled WGS sequence"/>
</dbReference>
<comment type="caution">
    <text evidence="1">The sequence shown here is derived from an EMBL/GenBank/DDBJ whole genome shotgun (WGS) entry which is preliminary data.</text>
</comment>
<protein>
    <submittedName>
        <fullName evidence="1">Uncharacterized protein</fullName>
    </submittedName>
</protein>
<gene>
    <name evidence="1" type="ORF">GCM10023150_03420</name>
</gene>
<accession>A0ABP8HTI8</accession>
<keyword evidence="2" id="KW-1185">Reference proteome</keyword>
<sequence length="103" mass="11010">MVQTIVVTIEPPIIVQNDGPSTVPTVEQIVELSAVQNVEQIDTPIATIAENIVIATMIVVATRHMKDAITVAMIAIVITTVRDISIVTTDITTQETILSACIT</sequence>
<name>A0ABP8HTI8_9GAMM</name>
<proteinExistence type="predicted"/>
<evidence type="ECO:0000313" key="2">
    <source>
        <dbReference type="Proteomes" id="UP001501294"/>
    </source>
</evidence>
<dbReference type="EMBL" id="BAABFU010000001">
    <property type="protein sequence ID" value="GAA4344230.1"/>
    <property type="molecule type" value="Genomic_DNA"/>
</dbReference>
<reference evidence="2" key="1">
    <citation type="journal article" date="2019" name="Int. J. Syst. Evol. Microbiol.">
        <title>The Global Catalogue of Microorganisms (GCM) 10K type strain sequencing project: providing services to taxonomists for standard genome sequencing and annotation.</title>
        <authorList>
            <consortium name="The Broad Institute Genomics Platform"/>
            <consortium name="The Broad Institute Genome Sequencing Center for Infectious Disease"/>
            <person name="Wu L."/>
            <person name="Ma J."/>
        </authorList>
    </citation>
    <scope>NUCLEOTIDE SEQUENCE [LARGE SCALE GENOMIC DNA]</scope>
    <source>
        <strain evidence="2">JCM 17727</strain>
    </source>
</reference>
<organism evidence="1 2">
    <name type="scientific">Kangiella taiwanensis</name>
    <dbReference type="NCBI Taxonomy" id="1079179"/>
    <lineage>
        <taxon>Bacteria</taxon>
        <taxon>Pseudomonadati</taxon>
        <taxon>Pseudomonadota</taxon>
        <taxon>Gammaproteobacteria</taxon>
        <taxon>Kangiellales</taxon>
        <taxon>Kangiellaceae</taxon>
        <taxon>Kangiella</taxon>
    </lineage>
</organism>
<evidence type="ECO:0000313" key="1">
    <source>
        <dbReference type="EMBL" id="GAA4344230.1"/>
    </source>
</evidence>